<feature type="coiled-coil region" evidence="1">
    <location>
        <begin position="31"/>
        <end position="65"/>
    </location>
</feature>
<keyword evidence="1" id="KW-0175">Coiled coil</keyword>
<dbReference type="eggNOG" id="ENOG503327E">
    <property type="taxonomic scope" value="Bacteria"/>
</dbReference>
<keyword evidence="2" id="KW-0472">Membrane</keyword>
<proteinExistence type="predicted"/>
<dbReference type="HOGENOM" id="CLU_189925_0_0_9"/>
<evidence type="ECO:0000256" key="2">
    <source>
        <dbReference type="SAM" id="Phobius"/>
    </source>
</evidence>
<keyword evidence="2" id="KW-0812">Transmembrane</keyword>
<organism evidence="3 4">
    <name type="scientific">Heyndrickxia coagulans 36D1</name>
    <dbReference type="NCBI Taxonomy" id="345219"/>
    <lineage>
        <taxon>Bacteria</taxon>
        <taxon>Bacillati</taxon>
        <taxon>Bacillota</taxon>
        <taxon>Bacilli</taxon>
        <taxon>Bacillales</taxon>
        <taxon>Bacillaceae</taxon>
        <taxon>Heyndrickxia</taxon>
    </lineage>
</organism>
<gene>
    <name evidence="3" type="ORF">Bcoa_0656</name>
</gene>
<evidence type="ECO:0000256" key="1">
    <source>
        <dbReference type="SAM" id="Coils"/>
    </source>
</evidence>
<reference evidence="3 4" key="1">
    <citation type="journal article" date="2011" name="Stand. Genomic Sci.">
        <title>Complete Genome Sequence of a thermotolerant sporogenic lactic acid bacterium, Bacillus coagulans strain 36D1.</title>
        <authorList>
            <person name="Rhee M.S."/>
            <person name="Moritz B.E."/>
            <person name="Xie G."/>
            <person name="Glavina Del Rio T."/>
            <person name="Dalin E."/>
            <person name="Tice H."/>
            <person name="Bruce D."/>
            <person name="Goodwin L."/>
            <person name="Chertkov O."/>
            <person name="Brettin T."/>
            <person name="Han C."/>
            <person name="Detter C."/>
            <person name="Pitluck S."/>
            <person name="Land M.L."/>
            <person name="Patel M."/>
            <person name="Ou M."/>
            <person name="Harbrucker R."/>
            <person name="Ingram L.O."/>
            <person name="Shanmugam K.T."/>
        </authorList>
    </citation>
    <scope>NUCLEOTIDE SEQUENCE [LARGE SCALE GENOMIC DNA]</scope>
    <source>
        <strain evidence="3 4">36D1</strain>
    </source>
</reference>
<accession>G2TQM7</accession>
<dbReference type="AlphaFoldDB" id="G2TQM7"/>
<evidence type="ECO:0000313" key="3">
    <source>
        <dbReference type="EMBL" id="AEO99875.1"/>
    </source>
</evidence>
<sequence>MLIDDFIGLISVILIFSVPIVAIVTNFFKSREKIRVQVLEKELELEKLKNENFLLETEKMRLELQKMELDGPKDEWVVK</sequence>
<name>G2TQM7_HEYCO</name>
<feature type="transmembrane region" description="Helical" evidence="2">
    <location>
        <begin position="6"/>
        <end position="28"/>
    </location>
</feature>
<dbReference type="EMBL" id="CP003056">
    <property type="protein sequence ID" value="AEO99875.1"/>
    <property type="molecule type" value="Genomic_DNA"/>
</dbReference>
<protein>
    <submittedName>
        <fullName evidence="3">Uncharacterized protein</fullName>
    </submittedName>
</protein>
<dbReference type="Proteomes" id="UP000009283">
    <property type="component" value="Chromosome"/>
</dbReference>
<evidence type="ECO:0000313" key="4">
    <source>
        <dbReference type="Proteomes" id="UP000009283"/>
    </source>
</evidence>
<dbReference type="KEGG" id="bag:Bcoa_0656"/>
<keyword evidence="2" id="KW-1133">Transmembrane helix</keyword>